<reference evidence="3 4" key="1">
    <citation type="submission" date="2024-09" db="EMBL/GenBank/DDBJ databases">
        <title>Chromosome-scale assembly of Riccia sorocarpa.</title>
        <authorList>
            <person name="Paukszto L."/>
        </authorList>
    </citation>
    <scope>NUCLEOTIDE SEQUENCE [LARGE SCALE GENOMIC DNA]</scope>
    <source>
        <strain evidence="3">LP-2024</strain>
        <tissue evidence="3">Aerial parts of the thallus</tissue>
    </source>
</reference>
<dbReference type="InterPro" id="IPR036291">
    <property type="entry name" value="NAD(P)-bd_dom_sf"/>
</dbReference>
<name>A0ABD3GBE6_9MARC</name>
<dbReference type="FunFam" id="3.40.50.720:FF:000085">
    <property type="entry name" value="Dihydroflavonol reductase"/>
    <property type="match status" value="1"/>
</dbReference>
<keyword evidence="4" id="KW-1185">Reference proteome</keyword>
<dbReference type="Proteomes" id="UP001633002">
    <property type="component" value="Unassembled WGS sequence"/>
</dbReference>
<dbReference type="EMBL" id="JBJQOH010000008">
    <property type="protein sequence ID" value="KAL3675749.1"/>
    <property type="molecule type" value="Genomic_DNA"/>
</dbReference>
<evidence type="ECO:0000259" key="2">
    <source>
        <dbReference type="Pfam" id="PF01370"/>
    </source>
</evidence>
<comment type="caution">
    <text evidence="3">The sequence shown here is derived from an EMBL/GenBank/DDBJ whole genome shotgun (WGS) entry which is preliminary data.</text>
</comment>
<dbReference type="GO" id="GO:0016491">
    <property type="term" value="F:oxidoreductase activity"/>
    <property type="evidence" value="ECO:0007669"/>
    <property type="project" value="UniProtKB-KW"/>
</dbReference>
<dbReference type="CDD" id="cd08958">
    <property type="entry name" value="FR_SDR_e"/>
    <property type="match status" value="1"/>
</dbReference>
<sequence length="324" mass="35310">MATVAVTGANGFIGSWIVKLLLESGYNVRGAVRDPADVAKVGHLLKLPGAKERLVLAKGNLLQEGSLDSVFDGVDGVFHTASPVPTTTPPDVQKDLLDPAIKGTANVLSSASKSRTVKRVVLTSSTSAITASKNTWSPENTNKVVDESWWSDPEWCESIKSFYALSKTQAEKTAWDFAKQNGLDLVVMNPATVLGPVLPSTLNASTRIILGYLNGSKTEIPNRMYGFVHVKDVAKAHIFAFERPEAEGRYLLVESTMHAKQVAELLRTLYPQCAIPDKYVDDQPLLVGTYSADKIRKLGMEFTPAVEAIKECVESCRERGWLDC</sequence>
<dbReference type="InterPro" id="IPR001509">
    <property type="entry name" value="Epimerase_deHydtase"/>
</dbReference>
<organism evidence="3 4">
    <name type="scientific">Riccia sorocarpa</name>
    <dbReference type="NCBI Taxonomy" id="122646"/>
    <lineage>
        <taxon>Eukaryota</taxon>
        <taxon>Viridiplantae</taxon>
        <taxon>Streptophyta</taxon>
        <taxon>Embryophyta</taxon>
        <taxon>Marchantiophyta</taxon>
        <taxon>Marchantiopsida</taxon>
        <taxon>Marchantiidae</taxon>
        <taxon>Marchantiales</taxon>
        <taxon>Ricciaceae</taxon>
        <taxon>Riccia</taxon>
    </lineage>
</organism>
<gene>
    <name evidence="3" type="ORF">R1sor_025697</name>
</gene>
<dbReference type="AlphaFoldDB" id="A0ABD3GBE6"/>
<keyword evidence="1" id="KW-0560">Oxidoreductase</keyword>
<accession>A0ABD3GBE6</accession>
<dbReference type="PANTHER" id="PTHR10366">
    <property type="entry name" value="NAD DEPENDENT EPIMERASE/DEHYDRATASE"/>
    <property type="match status" value="1"/>
</dbReference>
<evidence type="ECO:0000256" key="1">
    <source>
        <dbReference type="ARBA" id="ARBA00023002"/>
    </source>
</evidence>
<evidence type="ECO:0000313" key="4">
    <source>
        <dbReference type="Proteomes" id="UP001633002"/>
    </source>
</evidence>
<evidence type="ECO:0000313" key="3">
    <source>
        <dbReference type="EMBL" id="KAL3675749.1"/>
    </source>
</evidence>
<dbReference type="InterPro" id="IPR050425">
    <property type="entry name" value="NAD(P)_dehydrat-like"/>
</dbReference>
<dbReference type="PANTHER" id="PTHR10366:SF852">
    <property type="entry name" value="CINNAMOYL-COA REDUCTASE CAD2"/>
    <property type="match status" value="1"/>
</dbReference>
<dbReference type="SUPFAM" id="SSF51735">
    <property type="entry name" value="NAD(P)-binding Rossmann-fold domains"/>
    <property type="match status" value="1"/>
</dbReference>
<feature type="domain" description="NAD-dependent epimerase/dehydratase" evidence="2">
    <location>
        <begin position="4"/>
        <end position="247"/>
    </location>
</feature>
<protein>
    <recommendedName>
        <fullName evidence="2">NAD-dependent epimerase/dehydratase domain-containing protein</fullName>
    </recommendedName>
</protein>
<dbReference type="Gene3D" id="3.40.50.720">
    <property type="entry name" value="NAD(P)-binding Rossmann-like Domain"/>
    <property type="match status" value="1"/>
</dbReference>
<proteinExistence type="predicted"/>
<dbReference type="Pfam" id="PF01370">
    <property type="entry name" value="Epimerase"/>
    <property type="match status" value="1"/>
</dbReference>